<dbReference type="RefSeq" id="XP_066935258.1">
    <property type="nucleotide sequence ID" value="XM_067079157.1"/>
</dbReference>
<evidence type="ECO:0000256" key="2">
    <source>
        <dbReference type="SAM" id="Coils"/>
    </source>
</evidence>
<feature type="region of interest" description="Disordered" evidence="3">
    <location>
        <begin position="1"/>
        <end position="57"/>
    </location>
</feature>
<dbReference type="OrthoDB" id="6021675at2759"/>
<sequence length="777" mass="89546">MGPKKGKGGKGKLSKAEKERIKKEEAEQRAREEEEARIQAELEEREREEREQREREERRIFEEQERARHQAEIDELNEQLAKNSNFLNVLHQKEIEKKKWDRYMLCDGRPDPSSKKDVNTFINLTKEDHTNIEMKETLANCEMILELLDELKDQLNEAKLALKNDENEENILNNEKLIDSYKESTMDLQNLIFAKLDESAFDILHTPEHAIDSDTLNISQVEESPRFKMCLWGNASRNPRVKQVEFPNDGFTMELPKQMVLTNIATRSLYIRYDFLSSRCSTYAYKPPKPIAIPDIVEEVDETSEKANDGEERATPFATPLTTPQLQLPSKSALAITDKKSNNKSASKNNLKGSTYTLSPNKGSKHPSSSRLSAKASKKKASTAALSTVEIQPEPPTDQQEEEKEKVIRIDDEDYVEEDVIDLRSFSPIGPLIMVELLELPHQAKEMNGWTIQQVSNNSLQRIPYGVKTQQPSVSSINQSTVSIHSRKSDALGYNLPIAFSFSIDDKILLHEAPQLARWDEESQHWKTSEITDIRYESEDKLMFFRTLHFGTFALMQDIYLNMPFQTWTIRPFAMNECIFTIVGAFIEVDIVVKENLCSVKFPEVKPQVEHIVGKWVKPQELIKMLRAVGINLFPYRDGDKYVSICKKEESFVDTLYQHMAVSASCCSYTWSKWNSDIGQEKVVVQACEWNSPKIPSEESYQLYLASERICCKLKMTEYDREFSEEIFPQTQMHPGLYHMIRDGGSDEMMKKLKETSVVFIDCVHQLLSATNVFMYS</sequence>
<evidence type="ECO:0000256" key="3">
    <source>
        <dbReference type="SAM" id="MobiDB-lite"/>
    </source>
</evidence>
<feature type="compositionally biased region" description="Basic and acidic residues" evidence="3">
    <location>
        <begin position="14"/>
        <end position="57"/>
    </location>
</feature>
<dbReference type="InterPro" id="IPR031826">
    <property type="entry name" value="IC97/Casc1_N"/>
</dbReference>
<dbReference type="RefSeq" id="XP_066935257.1">
    <property type="nucleotide sequence ID" value="XM_067079156.1"/>
</dbReference>
<dbReference type="EnsemblMetazoa" id="CLYHEMT005905.3">
    <property type="protein sequence ID" value="CLYHEMP005905.3"/>
    <property type="gene ID" value="CLYHEMG005905"/>
</dbReference>
<feature type="compositionally biased region" description="Basic and acidic residues" evidence="3">
    <location>
        <begin position="303"/>
        <end position="314"/>
    </location>
</feature>
<feature type="compositionally biased region" description="Basic residues" evidence="3">
    <location>
        <begin position="1"/>
        <end position="13"/>
    </location>
</feature>
<dbReference type="PRINTS" id="PR02043">
    <property type="entry name" value="CANCERSCCP1"/>
</dbReference>
<dbReference type="EnsemblMetazoa" id="CLYHEMT005905.2">
    <property type="protein sequence ID" value="CLYHEMP005905.2"/>
    <property type="gene ID" value="CLYHEMG005905"/>
</dbReference>
<dbReference type="AlphaFoldDB" id="A0A7M5V1E9"/>
<keyword evidence="6" id="KW-1185">Reference proteome</keyword>
<dbReference type="EnsemblMetazoa" id="CLYHEMT005905.1">
    <property type="protein sequence ID" value="CLYHEMP005905.1"/>
    <property type="gene ID" value="CLYHEMG005905"/>
</dbReference>
<protein>
    <recommendedName>
        <fullName evidence="4">IC97/Casc1 N-terminal domain-containing protein</fullName>
    </recommendedName>
</protein>
<feature type="region of interest" description="Disordered" evidence="3">
    <location>
        <begin position="301"/>
        <end position="405"/>
    </location>
</feature>
<evidence type="ECO:0000259" key="4">
    <source>
        <dbReference type="Pfam" id="PF15927"/>
    </source>
</evidence>
<comment type="similarity">
    <text evidence="1">Belongs to the DNAI7 family.</text>
</comment>
<evidence type="ECO:0000256" key="1">
    <source>
        <dbReference type="ARBA" id="ARBA00024332"/>
    </source>
</evidence>
<feature type="coiled-coil region" evidence="2">
    <location>
        <begin position="134"/>
        <end position="175"/>
    </location>
</feature>
<dbReference type="Proteomes" id="UP000594262">
    <property type="component" value="Unplaced"/>
</dbReference>
<reference evidence="5" key="1">
    <citation type="submission" date="2021-01" db="UniProtKB">
        <authorList>
            <consortium name="EnsemblMetazoa"/>
        </authorList>
    </citation>
    <scope>IDENTIFICATION</scope>
</reference>
<dbReference type="InterPro" id="IPR023247">
    <property type="entry name" value="IC97/Dnai7-like"/>
</dbReference>
<dbReference type="GeneID" id="136822844"/>
<dbReference type="GO" id="GO:0008017">
    <property type="term" value="F:microtubule binding"/>
    <property type="evidence" value="ECO:0007669"/>
    <property type="project" value="TreeGrafter"/>
</dbReference>
<dbReference type="GO" id="GO:0005930">
    <property type="term" value="C:axoneme"/>
    <property type="evidence" value="ECO:0007669"/>
    <property type="project" value="TreeGrafter"/>
</dbReference>
<feature type="compositionally biased region" description="Low complexity" evidence="3">
    <location>
        <begin position="382"/>
        <end position="392"/>
    </location>
</feature>
<evidence type="ECO:0000313" key="5">
    <source>
        <dbReference type="EnsemblMetazoa" id="CLYHEMP005905.2"/>
    </source>
</evidence>
<dbReference type="GO" id="GO:0048487">
    <property type="term" value="F:beta-tubulin binding"/>
    <property type="evidence" value="ECO:0007669"/>
    <property type="project" value="TreeGrafter"/>
</dbReference>
<accession>A0A7M5V1E9</accession>
<name>A0A7M5V1E9_9CNID</name>
<dbReference type="Pfam" id="PF15927">
    <property type="entry name" value="Casc1_N"/>
    <property type="match status" value="1"/>
</dbReference>
<dbReference type="PANTHER" id="PTHR20929">
    <property type="entry name" value="LUNG ADENOMA SUSCEPTIBILITY 1-RELATED"/>
    <property type="match status" value="1"/>
</dbReference>
<keyword evidence="2" id="KW-0175">Coiled coil</keyword>
<feature type="compositionally biased region" description="Low complexity" evidence="3">
    <location>
        <begin position="343"/>
        <end position="354"/>
    </location>
</feature>
<organism evidence="5 6">
    <name type="scientific">Clytia hemisphaerica</name>
    <dbReference type="NCBI Taxonomy" id="252671"/>
    <lineage>
        <taxon>Eukaryota</taxon>
        <taxon>Metazoa</taxon>
        <taxon>Cnidaria</taxon>
        <taxon>Hydrozoa</taxon>
        <taxon>Hydroidolina</taxon>
        <taxon>Leptothecata</taxon>
        <taxon>Obeliida</taxon>
        <taxon>Clytiidae</taxon>
        <taxon>Clytia</taxon>
    </lineage>
</organism>
<proteinExistence type="inferred from homology"/>
<evidence type="ECO:0000313" key="6">
    <source>
        <dbReference type="Proteomes" id="UP000594262"/>
    </source>
</evidence>
<feature type="domain" description="IC97/Casc1 N-terminal" evidence="4">
    <location>
        <begin position="29"/>
        <end position="240"/>
    </location>
</feature>
<feature type="compositionally biased region" description="Polar residues" evidence="3">
    <location>
        <begin position="320"/>
        <end position="330"/>
    </location>
</feature>
<dbReference type="PANTHER" id="PTHR20929:SF11">
    <property type="entry name" value="DYNEIN AXONEMAL INTERMEDIATE CHAIN 7"/>
    <property type="match status" value="1"/>
</dbReference>